<protein>
    <submittedName>
        <fullName evidence="2">Uncharacterized protein</fullName>
    </submittedName>
</protein>
<keyword evidence="1" id="KW-1185">Reference proteome</keyword>
<dbReference type="AlphaFoldDB" id="A0A915PI66"/>
<name>A0A915PI66_9BILA</name>
<reference evidence="2" key="1">
    <citation type="submission" date="2022-11" db="UniProtKB">
        <authorList>
            <consortium name="WormBaseParasite"/>
        </authorList>
    </citation>
    <scope>IDENTIFICATION</scope>
</reference>
<evidence type="ECO:0000313" key="1">
    <source>
        <dbReference type="Proteomes" id="UP000887581"/>
    </source>
</evidence>
<dbReference type="WBParaSite" id="sdigi.contig186.g5837.t1">
    <property type="protein sequence ID" value="sdigi.contig186.g5837.t1"/>
    <property type="gene ID" value="sdigi.contig186.g5837"/>
</dbReference>
<sequence length="233" mass="26295">MADMELRAFEARLDTMMDQLSEESTELIIERPRYAHAVMVFANGDEPGELLTASRIKMLDPIYVPVGATTNGHQIFHHYSELGMITTVILLRREKFAKNFRDMKATSATESASGLNDCDERENFKLFTAEEVYVDDDIQKALRKLEESRNMLNEPIVPNSTNVLLSNDPNFDCANGNSKVRTKTPQEIHLSASSAYSRSISERYAALKDGAVLFPSQLRKERRTSVSASRKLL</sequence>
<dbReference type="Proteomes" id="UP000887581">
    <property type="component" value="Unplaced"/>
</dbReference>
<evidence type="ECO:0000313" key="2">
    <source>
        <dbReference type="WBParaSite" id="sdigi.contig186.g5837.t1"/>
    </source>
</evidence>
<accession>A0A915PI66</accession>
<organism evidence="1 2">
    <name type="scientific">Setaria digitata</name>
    <dbReference type="NCBI Taxonomy" id="48799"/>
    <lineage>
        <taxon>Eukaryota</taxon>
        <taxon>Metazoa</taxon>
        <taxon>Ecdysozoa</taxon>
        <taxon>Nematoda</taxon>
        <taxon>Chromadorea</taxon>
        <taxon>Rhabditida</taxon>
        <taxon>Spirurina</taxon>
        <taxon>Spiruromorpha</taxon>
        <taxon>Filarioidea</taxon>
        <taxon>Setariidae</taxon>
        <taxon>Setaria</taxon>
    </lineage>
</organism>
<proteinExistence type="predicted"/>